<sequence>MKCRHCQTDLRDVFIDLGAAPPSNAFLRPEDLDRPEPHVPLKVFTCHACRLVQIDEVQRHDEIFSNDYVYFSSYSSSWLAHARAYVDRVTERLGLGPRSFVMEIASNDGYLLQNVRERGIPCVGIEPTGSTAAVARGKGIESIERFFGHDFAREFVQQRGRADLILGNNVYAHVPDINDFTAGLKAALAPAGTITLEFPHLLRLVEENQYDTIYHEHYSYLSLGTVRRILAMQGLTVWDVEQLPTHGGSLRVWAQHATHDRPVEPSVAALLAKEAAAGMEGDAFYAGFQARAERIKDDLVAFLIEQKRAGRTVAAYGAAAKGNTMLNHAGVRPDLIRCVADASPHKQGRFMPGSRIPVVSADELRALRPDVVLILPWNLRDEIATQLADVRSWGGRFAVAIPSLQLL</sequence>
<keyword evidence="1" id="KW-0489">Methyltransferase</keyword>
<dbReference type="InterPro" id="IPR013691">
    <property type="entry name" value="MeTrfase_14"/>
</dbReference>
<dbReference type="GO" id="GO:0008168">
    <property type="term" value="F:methyltransferase activity"/>
    <property type="evidence" value="ECO:0007669"/>
    <property type="project" value="UniProtKB-KW"/>
</dbReference>
<dbReference type="SUPFAM" id="SSF53335">
    <property type="entry name" value="S-adenosyl-L-methionine-dependent methyltransferases"/>
    <property type="match status" value="1"/>
</dbReference>
<dbReference type="KEGG" id="rgu:A4W93_15765"/>
<dbReference type="Pfam" id="PF13489">
    <property type="entry name" value="Methyltransf_23"/>
    <property type="match status" value="1"/>
</dbReference>
<protein>
    <submittedName>
        <fullName evidence="1">SAM-dependent methyltransferase</fullName>
    </submittedName>
</protein>
<dbReference type="InterPro" id="IPR029063">
    <property type="entry name" value="SAM-dependent_MTases_sf"/>
</dbReference>
<evidence type="ECO:0000313" key="2">
    <source>
        <dbReference type="Proteomes" id="UP000193427"/>
    </source>
</evidence>
<dbReference type="Proteomes" id="UP000193427">
    <property type="component" value="Chromosome"/>
</dbReference>
<accession>A0A1W6LAI3</accession>
<name>A0A1W6LAI3_9BURK</name>
<proteinExistence type="predicted"/>
<dbReference type="Gene3D" id="3.40.50.150">
    <property type="entry name" value="Vaccinia Virus protein VP39"/>
    <property type="match status" value="1"/>
</dbReference>
<keyword evidence="2" id="KW-1185">Reference proteome</keyword>
<dbReference type="GO" id="GO:0032259">
    <property type="term" value="P:methylation"/>
    <property type="evidence" value="ECO:0007669"/>
    <property type="project" value="UniProtKB-KW"/>
</dbReference>
<dbReference type="PANTHER" id="PTHR43861:SF5">
    <property type="entry name" value="BLL5978 PROTEIN"/>
    <property type="match status" value="1"/>
</dbReference>
<dbReference type="PANTHER" id="PTHR43861">
    <property type="entry name" value="TRANS-ACONITATE 2-METHYLTRANSFERASE-RELATED"/>
    <property type="match status" value="1"/>
</dbReference>
<keyword evidence="1" id="KW-0808">Transferase</keyword>
<reference evidence="1 2" key="1">
    <citation type="submission" date="2016-04" db="EMBL/GenBank/DDBJ databases">
        <title>Complete genome sequence of natural rubber-degrading, novel Gram-negative bacterium, Rhizobacter gummiphilus strain NS21.</title>
        <authorList>
            <person name="Tabata M."/>
            <person name="Kasai D."/>
            <person name="Fukuda M."/>
        </authorList>
    </citation>
    <scope>NUCLEOTIDE SEQUENCE [LARGE SCALE GENOMIC DNA]</scope>
    <source>
        <strain evidence="1 2">NS21</strain>
    </source>
</reference>
<dbReference type="Pfam" id="PF08484">
    <property type="entry name" value="Methyltransf_14"/>
    <property type="match status" value="1"/>
</dbReference>
<dbReference type="STRING" id="946333.A4W93_15765"/>
<dbReference type="InterPro" id="IPR013630">
    <property type="entry name" value="Methyltransf_Zn-bd_dom_put"/>
</dbReference>
<dbReference type="EMBL" id="CP015118">
    <property type="protein sequence ID" value="ARN21236.1"/>
    <property type="molecule type" value="Genomic_DNA"/>
</dbReference>
<dbReference type="Gene3D" id="3.40.50.720">
    <property type="entry name" value="NAD(P)-binding Rossmann-like Domain"/>
    <property type="match status" value="1"/>
</dbReference>
<dbReference type="AlphaFoldDB" id="A0A1W6LAI3"/>
<dbReference type="RefSeq" id="WP_085751524.1">
    <property type="nucleotide sequence ID" value="NZ_BSPR01000004.1"/>
</dbReference>
<gene>
    <name evidence="1" type="ORF">A4W93_15765</name>
</gene>
<dbReference type="OrthoDB" id="9815644at2"/>
<dbReference type="Gene3D" id="6.20.50.110">
    <property type="entry name" value="Methyltransferase, zinc-binding domain"/>
    <property type="match status" value="1"/>
</dbReference>
<dbReference type="InterPro" id="IPR038576">
    <property type="entry name" value="Methyltransf_Zn-bd_dom_put_sf"/>
</dbReference>
<dbReference type="Pfam" id="PF08421">
    <property type="entry name" value="Methyltransf_13"/>
    <property type="match status" value="1"/>
</dbReference>
<evidence type="ECO:0000313" key="1">
    <source>
        <dbReference type="EMBL" id="ARN21236.1"/>
    </source>
</evidence>
<organism evidence="1 2">
    <name type="scientific">Piscinibacter gummiphilus</name>
    <dbReference type="NCBI Taxonomy" id="946333"/>
    <lineage>
        <taxon>Bacteria</taxon>
        <taxon>Pseudomonadati</taxon>
        <taxon>Pseudomonadota</taxon>
        <taxon>Betaproteobacteria</taxon>
        <taxon>Burkholderiales</taxon>
        <taxon>Sphaerotilaceae</taxon>
        <taxon>Piscinibacter</taxon>
    </lineage>
</organism>
<dbReference type="Gene3D" id="6.10.250.3100">
    <property type="match status" value="1"/>
</dbReference>